<gene>
    <name evidence="2" type="ORF">SNAT2548_LOCUS18481</name>
</gene>
<feature type="compositionally biased region" description="Low complexity" evidence="1">
    <location>
        <begin position="21"/>
        <end position="48"/>
    </location>
</feature>
<evidence type="ECO:0000256" key="1">
    <source>
        <dbReference type="SAM" id="MobiDB-lite"/>
    </source>
</evidence>
<dbReference type="OrthoDB" id="433491at2759"/>
<dbReference type="AlphaFoldDB" id="A0A812P5B3"/>
<comment type="caution">
    <text evidence="2">The sequence shown here is derived from an EMBL/GenBank/DDBJ whole genome shotgun (WGS) entry which is preliminary data.</text>
</comment>
<evidence type="ECO:0000313" key="3">
    <source>
        <dbReference type="Proteomes" id="UP000604046"/>
    </source>
</evidence>
<feature type="compositionally biased region" description="Basic and acidic residues" evidence="1">
    <location>
        <begin position="132"/>
        <end position="142"/>
    </location>
</feature>
<accession>A0A812P5B3</accession>
<evidence type="ECO:0000313" key="2">
    <source>
        <dbReference type="EMBL" id="CAE7350812.1"/>
    </source>
</evidence>
<reference evidence="2" key="1">
    <citation type="submission" date="2021-02" db="EMBL/GenBank/DDBJ databases">
        <authorList>
            <person name="Dougan E. K."/>
            <person name="Rhodes N."/>
            <person name="Thang M."/>
            <person name="Chan C."/>
        </authorList>
    </citation>
    <scope>NUCLEOTIDE SEQUENCE</scope>
</reference>
<name>A0A812P5B3_9DINO</name>
<feature type="region of interest" description="Disordered" evidence="1">
    <location>
        <begin position="1"/>
        <end position="60"/>
    </location>
</feature>
<dbReference type="EMBL" id="CAJNDS010002146">
    <property type="protein sequence ID" value="CAE7350812.1"/>
    <property type="molecule type" value="Genomic_DNA"/>
</dbReference>
<feature type="region of interest" description="Disordered" evidence="1">
    <location>
        <begin position="78"/>
        <end position="147"/>
    </location>
</feature>
<organism evidence="2 3">
    <name type="scientific">Symbiodinium natans</name>
    <dbReference type="NCBI Taxonomy" id="878477"/>
    <lineage>
        <taxon>Eukaryota</taxon>
        <taxon>Sar</taxon>
        <taxon>Alveolata</taxon>
        <taxon>Dinophyceae</taxon>
        <taxon>Suessiales</taxon>
        <taxon>Symbiodiniaceae</taxon>
        <taxon>Symbiodinium</taxon>
    </lineage>
</organism>
<protein>
    <submittedName>
        <fullName evidence="2">Uncharacterized protein</fullName>
    </submittedName>
</protein>
<proteinExistence type="predicted"/>
<dbReference type="Proteomes" id="UP000604046">
    <property type="component" value="Unassembled WGS sequence"/>
</dbReference>
<sequence length="166" mass="17609">MMVIESDSDTEKGKARLDFCSGASPSASGDGAPWGPSSSSASSATGSACCRGARAGNEPGVSQCEQCFLSNMLPSCEALKEKPKKEKKDKKKKAKSSSSSRGPLVSTVRNSDSDSDAPKKKRRINNFSSLRNIEKERAEVRKNRNAGADAAKAMLKALSDNPYFAP</sequence>
<keyword evidence="3" id="KW-1185">Reference proteome</keyword>